<dbReference type="InterPro" id="IPR010933">
    <property type="entry name" value="NADH_DH_su2_C"/>
</dbReference>
<dbReference type="PANTHER" id="PTHR46552">
    <property type="entry name" value="NADH-UBIQUINONE OXIDOREDUCTASE CHAIN 2"/>
    <property type="match status" value="1"/>
</dbReference>
<proteinExistence type="inferred from homology"/>
<organism evidence="20">
    <name type="scientific">Hemiphyllodactylus pardalis</name>
    <dbReference type="NCBI Taxonomy" id="2778959"/>
    <lineage>
        <taxon>Eukaryota</taxon>
        <taxon>Metazoa</taxon>
        <taxon>Chordata</taxon>
        <taxon>Craniata</taxon>
        <taxon>Vertebrata</taxon>
        <taxon>Euteleostomi</taxon>
        <taxon>Lepidosauria</taxon>
        <taxon>Squamata</taxon>
        <taxon>Bifurcata</taxon>
        <taxon>Gekkota</taxon>
        <taxon>Gekkonidae</taxon>
        <taxon>Gekkoninae</taxon>
        <taxon>Hemiphyllodactylus</taxon>
    </lineage>
</organism>
<dbReference type="PRINTS" id="PR01436">
    <property type="entry name" value="NADHDHGNASE2"/>
</dbReference>
<evidence type="ECO:0000256" key="1">
    <source>
        <dbReference type="ARBA" id="ARBA00004448"/>
    </source>
</evidence>
<dbReference type="Pfam" id="PF06444">
    <property type="entry name" value="NADH_dehy_S2_C"/>
    <property type="match status" value="1"/>
</dbReference>
<comment type="subcellular location">
    <subcellularLocation>
        <location evidence="1 17">Mitochondrion inner membrane</location>
        <topology evidence="1 17">Multi-pass membrane protein</topology>
    </subcellularLocation>
</comment>
<feature type="domain" description="NADH:quinone oxidoreductase/Mrp antiporter transmembrane" evidence="18">
    <location>
        <begin position="23"/>
        <end position="280"/>
    </location>
</feature>
<evidence type="ECO:0000256" key="11">
    <source>
        <dbReference type="ARBA" id="ARBA00022989"/>
    </source>
</evidence>
<evidence type="ECO:0000256" key="10">
    <source>
        <dbReference type="ARBA" id="ARBA00022982"/>
    </source>
</evidence>
<feature type="transmembrane region" description="Helical" evidence="17">
    <location>
        <begin position="203"/>
        <end position="224"/>
    </location>
</feature>
<comment type="function">
    <text evidence="17">Core subunit of the mitochondrial membrane respiratory chain NADH dehydrogenase (Complex I) which catalyzes electron transfer from NADH through the respiratory chain, using ubiquinone as an electron acceptor. Essential for the catalytic activity and assembly of complex I.</text>
</comment>
<feature type="transmembrane region" description="Helical" evidence="17">
    <location>
        <begin position="152"/>
        <end position="171"/>
    </location>
</feature>
<comment type="similarity">
    <text evidence="2 17">Belongs to the complex I subunit 2 family.</text>
</comment>
<feature type="transmembrane region" description="Helical" evidence="17">
    <location>
        <begin position="96"/>
        <end position="115"/>
    </location>
</feature>
<evidence type="ECO:0000256" key="2">
    <source>
        <dbReference type="ARBA" id="ARBA00007012"/>
    </source>
</evidence>
<dbReference type="InterPro" id="IPR003917">
    <property type="entry name" value="NADH_UbQ_OxRdtase_chain2"/>
</dbReference>
<keyword evidence="6 17" id="KW-0679">Respiratory chain</keyword>
<comment type="catalytic activity">
    <reaction evidence="16 17">
        <text>a ubiquinone + NADH + 5 H(+)(in) = a ubiquinol + NAD(+) + 4 H(+)(out)</text>
        <dbReference type="Rhea" id="RHEA:29091"/>
        <dbReference type="Rhea" id="RHEA-COMP:9565"/>
        <dbReference type="Rhea" id="RHEA-COMP:9566"/>
        <dbReference type="ChEBI" id="CHEBI:15378"/>
        <dbReference type="ChEBI" id="CHEBI:16389"/>
        <dbReference type="ChEBI" id="CHEBI:17976"/>
        <dbReference type="ChEBI" id="CHEBI:57540"/>
        <dbReference type="ChEBI" id="CHEBI:57945"/>
        <dbReference type="EC" id="7.1.1.2"/>
    </reaction>
</comment>
<dbReference type="GO" id="GO:0006120">
    <property type="term" value="P:mitochondrial electron transport, NADH to ubiquinone"/>
    <property type="evidence" value="ECO:0007669"/>
    <property type="project" value="InterPro"/>
</dbReference>
<evidence type="ECO:0000259" key="19">
    <source>
        <dbReference type="Pfam" id="PF06444"/>
    </source>
</evidence>
<name>A0A7L9CQG0_9SAUR</name>
<evidence type="ECO:0000256" key="14">
    <source>
        <dbReference type="ARBA" id="ARBA00023128"/>
    </source>
</evidence>
<dbReference type="EMBL" id="MT656374">
    <property type="protein sequence ID" value="QOJ43179.1"/>
    <property type="molecule type" value="Genomic_DNA"/>
</dbReference>
<keyword evidence="10 17" id="KW-0249">Electron transport</keyword>
<keyword evidence="13 17" id="KW-0830">Ubiquinone</keyword>
<feature type="transmembrane region" description="Helical" evidence="17">
    <location>
        <begin position="324"/>
        <end position="344"/>
    </location>
</feature>
<feature type="transmembrane region" description="Helical" evidence="17">
    <location>
        <begin position="236"/>
        <end position="255"/>
    </location>
</feature>
<keyword evidence="8 17" id="KW-0999">Mitochondrion inner membrane</keyword>
<evidence type="ECO:0000256" key="7">
    <source>
        <dbReference type="ARBA" id="ARBA00022692"/>
    </source>
</evidence>
<keyword evidence="14 17" id="KW-0496">Mitochondrion</keyword>
<keyword evidence="11 17" id="KW-1133">Transmembrane helix</keyword>
<evidence type="ECO:0000256" key="12">
    <source>
        <dbReference type="ARBA" id="ARBA00023027"/>
    </source>
</evidence>
<dbReference type="EC" id="7.1.1.2" evidence="3 17"/>
<evidence type="ECO:0000256" key="4">
    <source>
        <dbReference type="ARBA" id="ARBA00021008"/>
    </source>
</evidence>
<keyword evidence="5" id="KW-0813">Transport</keyword>
<evidence type="ECO:0000256" key="9">
    <source>
        <dbReference type="ARBA" id="ARBA00022967"/>
    </source>
</evidence>
<evidence type="ECO:0000256" key="8">
    <source>
        <dbReference type="ARBA" id="ARBA00022792"/>
    </source>
</evidence>
<protein>
    <recommendedName>
        <fullName evidence="4 17">NADH-ubiquinone oxidoreductase chain 2</fullName>
        <ecNumber evidence="3 17">7.1.1.2</ecNumber>
    </recommendedName>
</protein>
<evidence type="ECO:0000256" key="16">
    <source>
        <dbReference type="ARBA" id="ARBA00049551"/>
    </source>
</evidence>
<geneLocation type="mitochondrion" evidence="20"/>
<dbReference type="GO" id="GO:0005743">
    <property type="term" value="C:mitochondrial inner membrane"/>
    <property type="evidence" value="ECO:0007669"/>
    <property type="project" value="UniProtKB-SubCell"/>
</dbReference>
<sequence>MNPTIWAMMITSLTTSTIITMASHHWLLAWLGLELNTLSILPLIMKSHHPRATEATTKYFIIQTSAAALILFASTMNAWQTGHWSIITSPSPQTTIIATTALMLKLGIAPAHLWYPEVLQGTTMSIALAIATWQKIAPLTILMLMYTHLPTTLVLLAGLASTLVGGLAGLNQTQTRKIMAFSSIAHMGWLSTTLALAPTLTTLTLALYIIITTATFTSLASTMTKTITDTNTSQSSSPMLLTLTMLALMSLGGLPPLTGFMPKLLILNDLISHNLMSLGTTLALASLPSLFFYIRLAYMTTLTNPPNNTSTKHSWRFKPHMQQAFTNTMALVLLLLPLLPALHLNT</sequence>
<dbReference type="InterPro" id="IPR050175">
    <property type="entry name" value="Complex_I_Subunit_2"/>
</dbReference>
<evidence type="ECO:0000256" key="6">
    <source>
        <dbReference type="ARBA" id="ARBA00022660"/>
    </source>
</evidence>
<feature type="transmembrane region" description="Helical" evidence="17">
    <location>
        <begin position="275"/>
        <end position="294"/>
    </location>
</feature>
<dbReference type="AlphaFoldDB" id="A0A7L9CQG0"/>
<evidence type="ECO:0000256" key="13">
    <source>
        <dbReference type="ARBA" id="ARBA00023075"/>
    </source>
</evidence>
<dbReference type="InterPro" id="IPR001750">
    <property type="entry name" value="ND/Mrp_TM"/>
</dbReference>
<keyword evidence="15 17" id="KW-0472">Membrane</keyword>
<evidence type="ECO:0000256" key="17">
    <source>
        <dbReference type="RuleBase" id="RU003403"/>
    </source>
</evidence>
<dbReference type="PANTHER" id="PTHR46552:SF1">
    <property type="entry name" value="NADH-UBIQUINONE OXIDOREDUCTASE CHAIN 2"/>
    <property type="match status" value="1"/>
</dbReference>
<feature type="transmembrane region" description="Helical" evidence="17">
    <location>
        <begin position="57"/>
        <end position="76"/>
    </location>
</feature>
<feature type="transmembrane region" description="Helical" evidence="17">
    <location>
        <begin position="26"/>
        <end position="45"/>
    </location>
</feature>
<evidence type="ECO:0000313" key="20">
    <source>
        <dbReference type="EMBL" id="QOJ43179.1"/>
    </source>
</evidence>
<evidence type="ECO:0000256" key="5">
    <source>
        <dbReference type="ARBA" id="ARBA00022448"/>
    </source>
</evidence>
<evidence type="ECO:0000259" key="18">
    <source>
        <dbReference type="Pfam" id="PF00361"/>
    </source>
</evidence>
<keyword evidence="7 17" id="KW-0812">Transmembrane</keyword>
<feature type="transmembrane region" description="Helical" evidence="17">
    <location>
        <begin position="127"/>
        <end position="146"/>
    </location>
</feature>
<keyword evidence="9 17" id="KW-1278">Translocase</keyword>
<reference evidence="20" key="2">
    <citation type="submission" date="2020-06" db="EMBL/GenBank/DDBJ databases">
        <authorList>
            <person name="Grismer L."/>
            <person name="Yushchenko P.V."/>
            <person name="Pawangkhanant P."/>
            <person name="Angchan M.N."/>
            <person name="Nazarov R.A."/>
            <person name="Orlova V.F."/>
            <person name="Suwannapoom C."/>
            <person name="Poyarkov N.A."/>
        </authorList>
    </citation>
    <scope>NUCLEOTIDE SEQUENCE</scope>
    <source>
        <strain evidence="20">SP-122-1</strain>
    </source>
</reference>
<evidence type="ECO:0000256" key="15">
    <source>
        <dbReference type="ARBA" id="ARBA00023136"/>
    </source>
</evidence>
<reference evidence="20" key="1">
    <citation type="journal article" date="2020" name="Zootaxa">
        <title>A new species of Hemiphyllodactylus Bleeker (Squamata; Gekkonidae) from Peninsular Thailand that converges in morphology and color pattern on Pseudogekko smaragdinus (Taylor) from the Philippines.</title>
        <authorList>
            <person name="Grismer L.L."/>
            <person name="Yushchenko P.V."/>
            <person name="Pawangkhanant P."/>
            <person name="Naiduangchan M."/>
            <person name="Nazarov R.A."/>
            <person name="Orlova V.F."/>
            <person name="Suwannapoom C."/>
            <person name="Poyarkov N.A."/>
        </authorList>
    </citation>
    <scope>NUCLEOTIDE SEQUENCE</scope>
    <source>
        <strain evidence="20">SP-122-1</strain>
    </source>
</reference>
<evidence type="ECO:0000256" key="3">
    <source>
        <dbReference type="ARBA" id="ARBA00012944"/>
    </source>
</evidence>
<accession>A0A7L9CQG0</accession>
<dbReference type="Pfam" id="PF00361">
    <property type="entry name" value="Proton_antipo_M"/>
    <property type="match status" value="1"/>
</dbReference>
<keyword evidence="12 17" id="KW-0520">NAD</keyword>
<feature type="domain" description="NADH dehydrogenase subunit 2 C-terminal" evidence="19">
    <location>
        <begin position="290"/>
        <end position="342"/>
    </location>
</feature>
<dbReference type="GO" id="GO:0008137">
    <property type="term" value="F:NADH dehydrogenase (ubiquinone) activity"/>
    <property type="evidence" value="ECO:0007669"/>
    <property type="project" value="UniProtKB-EC"/>
</dbReference>